<dbReference type="InterPro" id="IPR032675">
    <property type="entry name" value="LRR_dom_sf"/>
</dbReference>
<keyword evidence="2" id="KW-1185">Reference proteome</keyword>
<protein>
    <recommendedName>
        <fullName evidence="3">F-box domain-containing protein</fullName>
    </recommendedName>
</protein>
<dbReference type="AlphaFoldDB" id="A0AAD7MEX5"/>
<organism evidence="1 2">
    <name type="scientific">Mycena maculata</name>
    <dbReference type="NCBI Taxonomy" id="230809"/>
    <lineage>
        <taxon>Eukaryota</taxon>
        <taxon>Fungi</taxon>
        <taxon>Dikarya</taxon>
        <taxon>Basidiomycota</taxon>
        <taxon>Agaricomycotina</taxon>
        <taxon>Agaricomycetes</taxon>
        <taxon>Agaricomycetidae</taxon>
        <taxon>Agaricales</taxon>
        <taxon>Marasmiineae</taxon>
        <taxon>Mycenaceae</taxon>
        <taxon>Mycena</taxon>
    </lineage>
</organism>
<gene>
    <name evidence="1" type="ORF">DFH07DRAFT_863774</name>
</gene>
<comment type="caution">
    <text evidence="1">The sequence shown here is derived from an EMBL/GenBank/DDBJ whole genome shotgun (WGS) entry which is preliminary data.</text>
</comment>
<reference evidence="1" key="1">
    <citation type="submission" date="2023-03" db="EMBL/GenBank/DDBJ databases">
        <title>Massive genome expansion in bonnet fungi (Mycena s.s.) driven by repeated elements and novel gene families across ecological guilds.</title>
        <authorList>
            <consortium name="Lawrence Berkeley National Laboratory"/>
            <person name="Harder C.B."/>
            <person name="Miyauchi S."/>
            <person name="Viragh M."/>
            <person name="Kuo A."/>
            <person name="Thoen E."/>
            <person name="Andreopoulos B."/>
            <person name="Lu D."/>
            <person name="Skrede I."/>
            <person name="Drula E."/>
            <person name="Henrissat B."/>
            <person name="Morin E."/>
            <person name="Kohler A."/>
            <person name="Barry K."/>
            <person name="LaButti K."/>
            <person name="Morin E."/>
            <person name="Salamov A."/>
            <person name="Lipzen A."/>
            <person name="Mereny Z."/>
            <person name="Hegedus B."/>
            <person name="Baldrian P."/>
            <person name="Stursova M."/>
            <person name="Weitz H."/>
            <person name="Taylor A."/>
            <person name="Grigoriev I.V."/>
            <person name="Nagy L.G."/>
            <person name="Martin F."/>
            <person name="Kauserud H."/>
        </authorList>
    </citation>
    <scope>NUCLEOTIDE SEQUENCE</scope>
    <source>
        <strain evidence="1">CBHHK188m</strain>
    </source>
</reference>
<accession>A0AAD7MEX5</accession>
<evidence type="ECO:0008006" key="3">
    <source>
        <dbReference type="Google" id="ProtNLM"/>
    </source>
</evidence>
<dbReference type="Proteomes" id="UP001215280">
    <property type="component" value="Unassembled WGS sequence"/>
</dbReference>
<evidence type="ECO:0000313" key="2">
    <source>
        <dbReference type="Proteomes" id="UP001215280"/>
    </source>
</evidence>
<dbReference type="SUPFAM" id="SSF52047">
    <property type="entry name" value="RNI-like"/>
    <property type="match status" value="1"/>
</dbReference>
<name>A0AAD7MEX5_9AGAR</name>
<proteinExistence type="predicted"/>
<dbReference type="Gene3D" id="3.80.10.10">
    <property type="entry name" value="Ribonuclease Inhibitor"/>
    <property type="match status" value="1"/>
</dbReference>
<dbReference type="EMBL" id="JARJLG010000388">
    <property type="protein sequence ID" value="KAJ7713658.1"/>
    <property type="molecule type" value="Genomic_DNA"/>
</dbReference>
<sequence length="426" mass="46847">MVFMRPRISSDFEAITLCPPGDYIFPNLKKLRWSPKPGVSFHHTRLFLSPRLSDLIIGSIDAVADLCVLTNLAAKCPSLTKVAIHIHTQSLRSLAIPGISAAVSRLTRFQFINVPGLDEAALAHVAHLPDLRSLELRSQAPSTFTSPTTDKSAAFPGLTHLELPTMENATSLLTTVGKCSLVELTIPVPGDLLKAAIAGRFYSALAKHCSHSSLRKLSVVGPRRVPVAALAAIPPDELHIYTVRGDILNPLYSFANLESVWLSDPTGFDLDNGTVMAMARARPHIASLSLGAGATEHGPSRVTLEALYAFAKWCPRLRRLEMTLNAIVVPKVRINGKKRASQRTLRTLNVAGSAITKPQRVAKFPSAIFPELESIGTLYEELEEQWANEDEDEEEVVIEGDLFDYNELWKEAEDALFSFEIWYAHL</sequence>
<evidence type="ECO:0000313" key="1">
    <source>
        <dbReference type="EMBL" id="KAJ7713658.1"/>
    </source>
</evidence>